<dbReference type="EMBL" id="CP001185">
    <property type="protein sequence ID" value="ACJ75336.1"/>
    <property type="molecule type" value="Genomic_DNA"/>
</dbReference>
<dbReference type="HOGENOM" id="CLU_181401_5_0_0"/>
<dbReference type="AlphaFoldDB" id="B7IGX2"/>
<proteinExistence type="predicted"/>
<dbReference type="InterPro" id="IPR021321">
    <property type="entry name" value="DUF2922"/>
</dbReference>
<gene>
    <name evidence="1" type="ordered locus">THA_876</name>
</gene>
<name>B7IGX2_THEAB</name>
<sequence>MKRLSLIYRNTTDGSAYRVNLSDPVDPIDTATLEQDAQVLIDNGLIPAGYTFDEARVLESNTNVLIDLIQ</sequence>
<dbReference type="eggNOG" id="ENOG502ZVFE">
    <property type="taxonomic scope" value="Bacteria"/>
</dbReference>
<accession>B7IGX2</accession>
<protein>
    <recommendedName>
        <fullName evidence="3">DUF2922 domain-containing protein</fullName>
    </recommendedName>
</protein>
<dbReference type="RefSeq" id="WP_012579851.1">
    <property type="nucleotide sequence ID" value="NC_011653.1"/>
</dbReference>
<organism evidence="1 2">
    <name type="scientific">Thermosipho africanus (strain TCF52B)</name>
    <dbReference type="NCBI Taxonomy" id="484019"/>
    <lineage>
        <taxon>Bacteria</taxon>
        <taxon>Thermotogati</taxon>
        <taxon>Thermotogota</taxon>
        <taxon>Thermotogae</taxon>
        <taxon>Thermotogales</taxon>
        <taxon>Fervidobacteriaceae</taxon>
        <taxon>Thermosipho</taxon>
    </lineage>
</organism>
<dbReference type="KEGG" id="taf:THA_876"/>
<reference evidence="1 2" key="1">
    <citation type="journal article" date="2009" name="J. Bacteriol.">
        <title>The genome of Thermosipho africanus TCF52B: lateral genetic connections to the Firmicutes and Archaea.</title>
        <authorList>
            <person name="Nesboe C.L."/>
            <person name="Bapteste E."/>
            <person name="Curtis B."/>
            <person name="Dahle H."/>
            <person name="Lopez P."/>
            <person name="Macleod D."/>
            <person name="Dlutek M."/>
            <person name="Bowman S."/>
            <person name="Zhaxybayeva O."/>
            <person name="Birkeland N.-K."/>
            <person name="Doolittle W.F."/>
        </authorList>
    </citation>
    <scope>NUCLEOTIDE SEQUENCE [LARGE SCALE GENOMIC DNA]</scope>
    <source>
        <strain evidence="1 2">TCF52B</strain>
    </source>
</reference>
<keyword evidence="2" id="KW-1185">Reference proteome</keyword>
<dbReference type="Proteomes" id="UP000002453">
    <property type="component" value="Chromosome"/>
</dbReference>
<dbReference type="STRING" id="484019.THA_876"/>
<evidence type="ECO:0008006" key="3">
    <source>
        <dbReference type="Google" id="ProtNLM"/>
    </source>
</evidence>
<evidence type="ECO:0000313" key="2">
    <source>
        <dbReference type="Proteomes" id="UP000002453"/>
    </source>
</evidence>
<evidence type="ECO:0000313" key="1">
    <source>
        <dbReference type="EMBL" id="ACJ75336.1"/>
    </source>
</evidence>
<dbReference type="OrthoDB" id="47751at2"/>
<dbReference type="Pfam" id="PF11148">
    <property type="entry name" value="DUF2922"/>
    <property type="match status" value="1"/>
</dbReference>